<dbReference type="InterPro" id="IPR000210">
    <property type="entry name" value="BTB/POZ_dom"/>
</dbReference>
<dbReference type="SUPFAM" id="SSF54695">
    <property type="entry name" value="POZ domain"/>
    <property type="match status" value="1"/>
</dbReference>
<name>A0A087SWA4_STEMI</name>
<dbReference type="InterPro" id="IPR011333">
    <property type="entry name" value="SKP1/BTB/POZ_sf"/>
</dbReference>
<protein>
    <submittedName>
        <fullName evidence="2">Protein roadkill</fullName>
    </submittedName>
</protein>
<reference evidence="2 3" key="1">
    <citation type="submission" date="2013-11" db="EMBL/GenBank/DDBJ databases">
        <title>Genome sequencing of Stegodyphus mimosarum.</title>
        <authorList>
            <person name="Bechsgaard J."/>
        </authorList>
    </citation>
    <scope>NUCLEOTIDE SEQUENCE [LARGE SCALE GENOMIC DNA]</scope>
</reference>
<feature type="domain" description="BTB" evidence="1">
    <location>
        <begin position="202"/>
        <end position="269"/>
    </location>
</feature>
<organism evidence="2 3">
    <name type="scientific">Stegodyphus mimosarum</name>
    <name type="common">African social velvet spider</name>
    <dbReference type="NCBI Taxonomy" id="407821"/>
    <lineage>
        <taxon>Eukaryota</taxon>
        <taxon>Metazoa</taxon>
        <taxon>Ecdysozoa</taxon>
        <taxon>Arthropoda</taxon>
        <taxon>Chelicerata</taxon>
        <taxon>Arachnida</taxon>
        <taxon>Araneae</taxon>
        <taxon>Araneomorphae</taxon>
        <taxon>Entelegynae</taxon>
        <taxon>Eresoidea</taxon>
        <taxon>Eresidae</taxon>
        <taxon>Stegodyphus</taxon>
    </lineage>
</organism>
<dbReference type="OrthoDB" id="6359816at2759"/>
<proteinExistence type="predicted"/>
<dbReference type="Pfam" id="PF00651">
    <property type="entry name" value="BTB"/>
    <property type="match status" value="1"/>
</dbReference>
<dbReference type="Gene3D" id="3.30.710.10">
    <property type="entry name" value="Potassium Channel Kv1.1, Chain A"/>
    <property type="match status" value="1"/>
</dbReference>
<dbReference type="AlphaFoldDB" id="A0A087SWA4"/>
<keyword evidence="3" id="KW-1185">Reference proteome</keyword>
<sequence>MDSEEVDKDLQDVSCFSKCGVLTRKDVFRWNVHSSIIINDKKNARSDFFTFGPVPNAKFCLLLSSDPDKMNFVQQFGVCLCRIPTDEDKIKNEEDITIKVSFSLLDTRDRLHHTCERTMKECSRVYAAFERSIFDKHQLIFLRKGNLTIHCAMDVEEIVSETNQSPKGNVTQPSIKELIQETDGIGDLTRDFKNLLDNQKFTDVTLSVHGTDFQAHRAILGARSPVFAAMFEHDTVEKIQNRIVIEDFSSEVISLLLRYLYTDETSELTSQTCLALFVAADKYAVPKLKRICSKFLCSNLTTDMALGVLTVANLHEDEALKEAAVQLILDNAVKVMKSDEWLSFLKDYPELANNIILNLAMKSLKS</sequence>
<dbReference type="PROSITE" id="PS50097">
    <property type="entry name" value="BTB"/>
    <property type="match status" value="1"/>
</dbReference>
<dbReference type="SMART" id="SM00225">
    <property type="entry name" value="BTB"/>
    <property type="match status" value="1"/>
</dbReference>
<dbReference type="SUPFAM" id="SSF49599">
    <property type="entry name" value="TRAF domain-like"/>
    <property type="match status" value="1"/>
</dbReference>
<dbReference type="EMBL" id="KK112242">
    <property type="protein sequence ID" value="KFM57143.1"/>
    <property type="molecule type" value="Genomic_DNA"/>
</dbReference>
<evidence type="ECO:0000259" key="1">
    <source>
        <dbReference type="PROSITE" id="PS50097"/>
    </source>
</evidence>
<dbReference type="STRING" id="407821.A0A087SWA4"/>
<evidence type="ECO:0000313" key="3">
    <source>
        <dbReference type="Proteomes" id="UP000054359"/>
    </source>
</evidence>
<evidence type="ECO:0000313" key="2">
    <source>
        <dbReference type="EMBL" id="KFM57143.1"/>
    </source>
</evidence>
<dbReference type="Proteomes" id="UP000054359">
    <property type="component" value="Unassembled WGS sequence"/>
</dbReference>
<accession>A0A087SWA4</accession>
<dbReference type="Gene3D" id="1.25.40.420">
    <property type="match status" value="1"/>
</dbReference>
<gene>
    <name evidence="2" type="ORF">X975_08100</name>
</gene>
<feature type="non-terminal residue" evidence="2">
    <location>
        <position position="366"/>
    </location>
</feature>
<dbReference type="PANTHER" id="PTHR24413">
    <property type="entry name" value="SPECKLE-TYPE POZ PROTEIN"/>
    <property type="match status" value="1"/>
</dbReference>
<dbReference type="FunFam" id="3.30.710.10:FF:000159">
    <property type="entry name" value="Speckle-type POZ protein B"/>
    <property type="match status" value="1"/>
</dbReference>
<dbReference type="OMA" id="HHTCERT"/>